<dbReference type="PROSITE" id="PS01279">
    <property type="entry name" value="PCMT"/>
    <property type="match status" value="1"/>
</dbReference>
<comment type="similarity">
    <text evidence="2 7">Belongs to the methyltransferase superfamily. L-isoaspartyl/D-aspartyl protein methyltransferase family.</text>
</comment>
<comment type="caution">
    <text evidence="8">The sequence shown here is derived from an EMBL/GenBank/DDBJ whole genome shotgun (WGS) entry which is preliminary data.</text>
</comment>
<dbReference type="HAMAP" id="MF_00090">
    <property type="entry name" value="PIMT"/>
    <property type="match status" value="1"/>
</dbReference>
<dbReference type="SUPFAM" id="SSF53335">
    <property type="entry name" value="S-adenosyl-L-methionine-dependent methyltransferases"/>
    <property type="match status" value="1"/>
</dbReference>
<dbReference type="Gene3D" id="3.40.50.150">
    <property type="entry name" value="Vaccinia Virus protein VP39"/>
    <property type="match status" value="1"/>
</dbReference>
<dbReference type="PANTHER" id="PTHR11579">
    <property type="entry name" value="PROTEIN-L-ISOASPARTATE O-METHYLTRANSFERASE"/>
    <property type="match status" value="1"/>
</dbReference>
<evidence type="ECO:0000256" key="7">
    <source>
        <dbReference type="HAMAP-Rule" id="MF_00090"/>
    </source>
</evidence>
<dbReference type="InterPro" id="IPR000682">
    <property type="entry name" value="PCMT"/>
</dbReference>
<dbReference type="AlphaFoldDB" id="A0A6A7Y5H0"/>
<organism evidence="8 9">
    <name type="scientific">Segnochrobactrum spirostomi</name>
    <dbReference type="NCBI Taxonomy" id="2608987"/>
    <lineage>
        <taxon>Bacteria</taxon>
        <taxon>Pseudomonadati</taxon>
        <taxon>Pseudomonadota</taxon>
        <taxon>Alphaproteobacteria</taxon>
        <taxon>Hyphomicrobiales</taxon>
        <taxon>Segnochrobactraceae</taxon>
        <taxon>Segnochrobactrum</taxon>
    </lineage>
</organism>
<comment type="function">
    <text evidence="7">Catalyzes the methyl esterification of L-isoaspartyl residues in peptides and proteins that result from spontaneous decomposition of normal L-aspartyl and L-asparaginyl residues. It plays a role in the repair and/or degradation of damaged proteins.</text>
</comment>
<comment type="catalytic activity">
    <reaction evidence="7">
        <text>[protein]-L-isoaspartate + S-adenosyl-L-methionine = [protein]-L-isoaspartate alpha-methyl ester + S-adenosyl-L-homocysteine</text>
        <dbReference type="Rhea" id="RHEA:12705"/>
        <dbReference type="Rhea" id="RHEA-COMP:12143"/>
        <dbReference type="Rhea" id="RHEA-COMP:12144"/>
        <dbReference type="ChEBI" id="CHEBI:57856"/>
        <dbReference type="ChEBI" id="CHEBI:59789"/>
        <dbReference type="ChEBI" id="CHEBI:90596"/>
        <dbReference type="ChEBI" id="CHEBI:90598"/>
        <dbReference type="EC" id="2.1.1.77"/>
    </reaction>
</comment>
<dbReference type="PANTHER" id="PTHR11579:SF0">
    <property type="entry name" value="PROTEIN-L-ISOASPARTATE(D-ASPARTATE) O-METHYLTRANSFERASE"/>
    <property type="match status" value="1"/>
</dbReference>
<evidence type="ECO:0000256" key="4">
    <source>
        <dbReference type="ARBA" id="ARBA00022603"/>
    </source>
</evidence>
<evidence type="ECO:0000256" key="1">
    <source>
        <dbReference type="ARBA" id="ARBA00004496"/>
    </source>
</evidence>
<reference evidence="8 9" key="1">
    <citation type="submission" date="2019-09" db="EMBL/GenBank/DDBJ databases">
        <title>Segnochrobactrum spirostomi gen. nov., sp. nov., isolated from the ciliate Spirostomum cf. yagiui and description of a novel family, Segnochrobactraceae fam. nov. within the order Rhizobiales of the class Alphaproteobacteria.</title>
        <authorList>
            <person name="Akter S."/>
            <person name="Shazib S.U.A."/>
            <person name="Shin M.K."/>
        </authorList>
    </citation>
    <scope>NUCLEOTIDE SEQUENCE [LARGE SCALE GENOMIC DNA]</scope>
    <source>
        <strain evidence="8 9">Sp-1</strain>
    </source>
</reference>
<dbReference type="RefSeq" id="WP_153485198.1">
    <property type="nucleotide sequence ID" value="NZ_VWNA01000001.1"/>
</dbReference>
<dbReference type="CDD" id="cd02440">
    <property type="entry name" value="AdoMet_MTases"/>
    <property type="match status" value="1"/>
</dbReference>
<dbReference type="GO" id="GO:0005737">
    <property type="term" value="C:cytoplasm"/>
    <property type="evidence" value="ECO:0007669"/>
    <property type="project" value="UniProtKB-SubCell"/>
</dbReference>
<keyword evidence="3 7" id="KW-0963">Cytoplasm</keyword>
<protein>
    <recommendedName>
        <fullName evidence="7">Protein-L-isoaspartate O-methyltransferase</fullName>
        <ecNumber evidence="7">2.1.1.77</ecNumber>
    </recommendedName>
    <alternativeName>
        <fullName evidence="7">L-isoaspartyl protein carboxyl methyltransferase</fullName>
    </alternativeName>
    <alternativeName>
        <fullName evidence="7">Protein L-isoaspartyl methyltransferase</fullName>
    </alternativeName>
    <alternativeName>
        <fullName evidence="7">Protein-beta-aspartate methyltransferase</fullName>
        <shortName evidence="7">PIMT</shortName>
    </alternativeName>
</protein>
<dbReference type="NCBIfam" id="NF001453">
    <property type="entry name" value="PRK00312.1"/>
    <property type="match status" value="1"/>
</dbReference>
<keyword evidence="4 7" id="KW-0489">Methyltransferase</keyword>
<dbReference type="NCBIfam" id="TIGR00080">
    <property type="entry name" value="pimt"/>
    <property type="match status" value="1"/>
</dbReference>
<feature type="active site" evidence="7">
    <location>
        <position position="68"/>
    </location>
</feature>
<evidence type="ECO:0000256" key="3">
    <source>
        <dbReference type="ARBA" id="ARBA00022490"/>
    </source>
</evidence>
<dbReference type="Proteomes" id="UP000332515">
    <property type="component" value="Unassembled WGS sequence"/>
</dbReference>
<dbReference type="FunFam" id="3.40.50.150:FF:000010">
    <property type="entry name" value="Protein-L-isoaspartate O-methyltransferase"/>
    <property type="match status" value="1"/>
</dbReference>
<accession>A0A6A7Y5H0</accession>
<dbReference type="EC" id="2.1.1.77" evidence="7"/>
<keyword evidence="5 7" id="KW-0808">Transferase</keyword>
<name>A0A6A7Y5H0_9HYPH</name>
<sequence length="221" mass="24377">MAEENSADETQRIALAHLILELRRRGVRDKRIYSAIEQIPRRLFVPAPYRKDAFEDRPLPIECGQTISAPSVVAMMTDALAIEPEHRVLEIGTGSGYQTVVLSRLCKEVFSVERYHTLAALAEERLAVLRVTNVSVKVDDGANGWSEKAPFDRILLTASAPSAPRPLIDQLRIGGIMVMPMGPPLGVQKLMRIVRTQRGVDSTALADVRFVPMVPGVATKL</sequence>
<dbReference type="InterPro" id="IPR029063">
    <property type="entry name" value="SAM-dependent_MTases_sf"/>
</dbReference>
<evidence type="ECO:0000256" key="5">
    <source>
        <dbReference type="ARBA" id="ARBA00022679"/>
    </source>
</evidence>
<gene>
    <name evidence="7" type="primary">pcm</name>
    <name evidence="8" type="ORF">F0357_17710</name>
</gene>
<evidence type="ECO:0000313" key="8">
    <source>
        <dbReference type="EMBL" id="MQT14453.1"/>
    </source>
</evidence>
<dbReference type="GO" id="GO:0030091">
    <property type="term" value="P:protein repair"/>
    <property type="evidence" value="ECO:0007669"/>
    <property type="project" value="UniProtKB-UniRule"/>
</dbReference>
<keyword evidence="6 7" id="KW-0949">S-adenosyl-L-methionine</keyword>
<evidence type="ECO:0000256" key="6">
    <source>
        <dbReference type="ARBA" id="ARBA00022691"/>
    </source>
</evidence>
<proteinExistence type="inferred from homology"/>
<dbReference type="GO" id="GO:0004719">
    <property type="term" value="F:protein-L-isoaspartate (D-aspartate) O-methyltransferase activity"/>
    <property type="evidence" value="ECO:0007669"/>
    <property type="project" value="UniProtKB-UniRule"/>
</dbReference>
<keyword evidence="9" id="KW-1185">Reference proteome</keyword>
<comment type="subcellular location">
    <subcellularLocation>
        <location evidence="1 7">Cytoplasm</location>
    </subcellularLocation>
</comment>
<dbReference type="Pfam" id="PF01135">
    <property type="entry name" value="PCMT"/>
    <property type="match status" value="1"/>
</dbReference>
<dbReference type="EMBL" id="VWNA01000001">
    <property type="protein sequence ID" value="MQT14453.1"/>
    <property type="molecule type" value="Genomic_DNA"/>
</dbReference>
<evidence type="ECO:0000256" key="2">
    <source>
        <dbReference type="ARBA" id="ARBA00005369"/>
    </source>
</evidence>
<evidence type="ECO:0000313" key="9">
    <source>
        <dbReference type="Proteomes" id="UP000332515"/>
    </source>
</evidence>
<dbReference type="GO" id="GO:0032259">
    <property type="term" value="P:methylation"/>
    <property type="evidence" value="ECO:0007669"/>
    <property type="project" value="UniProtKB-KW"/>
</dbReference>